<dbReference type="InterPro" id="IPR001451">
    <property type="entry name" value="Hexapep"/>
</dbReference>
<evidence type="ECO:0000256" key="3">
    <source>
        <dbReference type="ARBA" id="ARBA00022737"/>
    </source>
</evidence>
<dbReference type="EC" id="2.3.1.-" evidence="5"/>
<evidence type="ECO:0000313" key="6">
    <source>
        <dbReference type="Proteomes" id="UP000255269"/>
    </source>
</evidence>
<sequence length="186" mass="20670">MSIFEKDKSGALVDMNDPEFAKIYEVIARTQALCFELNSKWHREEEARAIFEQIIDSKLEGNAWIMPPFNVDFGRNIKVGKNFLLQQNCTFMDRGGIEIGDDVFIGPKCNITTINHDFNPYNRQATFCKGVKIGSRVWIGINVTICPGVSIGDNSIIAAGSVVTKDVPANVIVGGNPARVIKKLEY</sequence>
<proteinExistence type="inferred from homology"/>
<dbReference type="InterPro" id="IPR051159">
    <property type="entry name" value="Hexapeptide_acetyltransf"/>
</dbReference>
<dbReference type="SUPFAM" id="SSF51161">
    <property type="entry name" value="Trimeric LpxA-like enzymes"/>
    <property type="match status" value="1"/>
</dbReference>
<dbReference type="PANTHER" id="PTHR23416">
    <property type="entry name" value="SIALIC ACID SYNTHASE-RELATED"/>
    <property type="match status" value="1"/>
</dbReference>
<gene>
    <name evidence="5" type="ORF">NCTC13156_01621</name>
</gene>
<reference evidence="5 6" key="1">
    <citation type="submission" date="2018-06" db="EMBL/GenBank/DDBJ databases">
        <authorList>
            <consortium name="Pathogen Informatics"/>
            <person name="Doyle S."/>
        </authorList>
    </citation>
    <scope>NUCLEOTIDE SEQUENCE [LARGE SCALE GENOMIC DNA]</scope>
    <source>
        <strain evidence="5 6">NCTC13156</strain>
    </source>
</reference>
<dbReference type="PANTHER" id="PTHR23416:SF23">
    <property type="entry name" value="ACETYLTRANSFERASE C18B11.09C-RELATED"/>
    <property type="match status" value="1"/>
</dbReference>
<keyword evidence="4 5" id="KW-0012">Acyltransferase</keyword>
<evidence type="ECO:0000256" key="2">
    <source>
        <dbReference type="ARBA" id="ARBA00022679"/>
    </source>
</evidence>
<dbReference type="AlphaFoldDB" id="A0A377Q1Z6"/>
<organism evidence="5 6">
    <name type="scientific">Helicobacter pullorum</name>
    <dbReference type="NCBI Taxonomy" id="35818"/>
    <lineage>
        <taxon>Bacteria</taxon>
        <taxon>Pseudomonadati</taxon>
        <taxon>Campylobacterota</taxon>
        <taxon>Epsilonproteobacteria</taxon>
        <taxon>Campylobacterales</taxon>
        <taxon>Helicobacteraceae</taxon>
        <taxon>Helicobacter</taxon>
    </lineage>
</organism>
<keyword evidence="2 5" id="KW-0808">Transferase</keyword>
<protein>
    <submittedName>
        <fullName evidence="5">Nodulation protein L</fullName>
        <ecNumber evidence="5">2.3.1.-</ecNumber>
    </submittedName>
</protein>
<comment type="similarity">
    <text evidence="1">Belongs to the transferase hexapeptide repeat family.</text>
</comment>
<keyword evidence="3" id="KW-0677">Repeat</keyword>
<dbReference type="PROSITE" id="PS00101">
    <property type="entry name" value="HEXAPEP_TRANSFERASES"/>
    <property type="match status" value="1"/>
</dbReference>
<dbReference type="InterPro" id="IPR011004">
    <property type="entry name" value="Trimer_LpxA-like_sf"/>
</dbReference>
<evidence type="ECO:0000313" key="5">
    <source>
        <dbReference type="EMBL" id="STQ88767.1"/>
    </source>
</evidence>
<evidence type="ECO:0000256" key="1">
    <source>
        <dbReference type="ARBA" id="ARBA00007274"/>
    </source>
</evidence>
<dbReference type="EMBL" id="UGJF01000001">
    <property type="protein sequence ID" value="STQ88767.1"/>
    <property type="molecule type" value="Genomic_DNA"/>
</dbReference>
<dbReference type="CDD" id="cd03357">
    <property type="entry name" value="LbH_MAT_GAT"/>
    <property type="match status" value="1"/>
</dbReference>
<name>A0A377Q1Z6_9HELI</name>
<dbReference type="Gene3D" id="2.160.10.10">
    <property type="entry name" value="Hexapeptide repeat proteins"/>
    <property type="match status" value="1"/>
</dbReference>
<dbReference type="RefSeq" id="WP_115057184.1">
    <property type="nucleotide sequence ID" value="NZ_UGJF01000001.1"/>
</dbReference>
<dbReference type="InterPro" id="IPR018357">
    <property type="entry name" value="Hexapep_transf_CS"/>
</dbReference>
<dbReference type="GO" id="GO:0008374">
    <property type="term" value="F:O-acyltransferase activity"/>
    <property type="evidence" value="ECO:0007669"/>
    <property type="project" value="TreeGrafter"/>
</dbReference>
<dbReference type="Proteomes" id="UP000255269">
    <property type="component" value="Unassembled WGS sequence"/>
</dbReference>
<dbReference type="Pfam" id="PF00132">
    <property type="entry name" value="Hexapep"/>
    <property type="match status" value="1"/>
</dbReference>
<evidence type="ECO:0000256" key="4">
    <source>
        <dbReference type="ARBA" id="ARBA00023315"/>
    </source>
</evidence>
<accession>A0A377Q1Z6</accession>